<dbReference type="EMBL" id="MRZV01000030">
    <property type="protein sequence ID" value="PIK61527.1"/>
    <property type="molecule type" value="Genomic_DNA"/>
</dbReference>
<evidence type="ECO:0000313" key="2">
    <source>
        <dbReference type="EMBL" id="PIK61527.1"/>
    </source>
</evidence>
<sequence length="191" mass="22213">MTAQCMGNFGCHKWLYPQYLNDALQEKYQLIRYSPNGYQPLAFRDRRNGVDKIDGDCQETVWVNKRYIPTDLRSTAPVPRHKLLAPKKLPVTDRHWVPLGEASLRSVSRSAEERQIYVSSTSTRSEDWSTLRQILPSTGRPVRQRPPNWGTDLASPPSMTVFKQSRFPHINSPMTRYTDDMHLTNRLFKLH</sequence>
<dbReference type="Pfam" id="PF22593">
    <property type="entry name" value="SPMIP11"/>
    <property type="match status" value="1"/>
</dbReference>
<organism evidence="2 3">
    <name type="scientific">Stichopus japonicus</name>
    <name type="common">Sea cucumber</name>
    <dbReference type="NCBI Taxonomy" id="307972"/>
    <lineage>
        <taxon>Eukaryota</taxon>
        <taxon>Metazoa</taxon>
        <taxon>Echinodermata</taxon>
        <taxon>Eleutherozoa</taxon>
        <taxon>Echinozoa</taxon>
        <taxon>Holothuroidea</taxon>
        <taxon>Aspidochirotacea</taxon>
        <taxon>Aspidochirotida</taxon>
        <taxon>Stichopodidae</taxon>
        <taxon>Apostichopus</taxon>
    </lineage>
</organism>
<evidence type="ECO:0000256" key="1">
    <source>
        <dbReference type="SAM" id="MobiDB-lite"/>
    </source>
</evidence>
<name>A0A2G8LMN7_STIJA</name>
<gene>
    <name evidence="2" type="ORF">BSL78_01540</name>
</gene>
<accession>A0A2G8LMN7</accession>
<comment type="caution">
    <text evidence="2">The sequence shown here is derived from an EMBL/GenBank/DDBJ whole genome shotgun (WGS) entry which is preliminary data.</text>
</comment>
<dbReference type="Proteomes" id="UP000230750">
    <property type="component" value="Unassembled WGS sequence"/>
</dbReference>
<protein>
    <submittedName>
        <fullName evidence="2">Uncharacterized protein</fullName>
    </submittedName>
</protein>
<evidence type="ECO:0000313" key="3">
    <source>
        <dbReference type="Proteomes" id="UP000230750"/>
    </source>
</evidence>
<dbReference type="AlphaFoldDB" id="A0A2G8LMN7"/>
<feature type="region of interest" description="Disordered" evidence="1">
    <location>
        <begin position="138"/>
        <end position="157"/>
    </location>
</feature>
<reference evidence="2 3" key="1">
    <citation type="journal article" date="2017" name="PLoS Biol.">
        <title>The sea cucumber genome provides insights into morphological evolution and visceral regeneration.</title>
        <authorList>
            <person name="Zhang X."/>
            <person name="Sun L."/>
            <person name="Yuan J."/>
            <person name="Sun Y."/>
            <person name="Gao Y."/>
            <person name="Zhang L."/>
            <person name="Li S."/>
            <person name="Dai H."/>
            <person name="Hamel J.F."/>
            <person name="Liu C."/>
            <person name="Yu Y."/>
            <person name="Liu S."/>
            <person name="Lin W."/>
            <person name="Guo K."/>
            <person name="Jin S."/>
            <person name="Xu P."/>
            <person name="Storey K.B."/>
            <person name="Huan P."/>
            <person name="Zhang T."/>
            <person name="Zhou Y."/>
            <person name="Zhang J."/>
            <person name="Lin C."/>
            <person name="Li X."/>
            <person name="Xing L."/>
            <person name="Huo D."/>
            <person name="Sun M."/>
            <person name="Wang L."/>
            <person name="Mercier A."/>
            <person name="Li F."/>
            <person name="Yang H."/>
            <person name="Xiang J."/>
        </authorList>
    </citation>
    <scope>NUCLEOTIDE SEQUENCE [LARGE SCALE GENOMIC DNA]</scope>
    <source>
        <strain evidence="2">Shaxun</strain>
        <tissue evidence="2">Muscle</tissue>
    </source>
</reference>
<dbReference type="OrthoDB" id="10059362at2759"/>
<keyword evidence="3" id="KW-1185">Reference proteome</keyword>
<proteinExistence type="predicted"/>